<comment type="catalytic activity">
    <reaction evidence="9">
        <text>N-terminal S-1,2-diacyl-sn-glyceryl-L-cysteinyl-[lipoprotein] + a glycerophospholipid = N-acyl-S-1,2-diacyl-sn-glyceryl-L-cysteinyl-[lipoprotein] + a 2-acyl-sn-glycero-3-phospholipid + H(+)</text>
        <dbReference type="Rhea" id="RHEA:48228"/>
        <dbReference type="Rhea" id="RHEA-COMP:14681"/>
        <dbReference type="Rhea" id="RHEA-COMP:14684"/>
        <dbReference type="ChEBI" id="CHEBI:15378"/>
        <dbReference type="ChEBI" id="CHEBI:136912"/>
        <dbReference type="ChEBI" id="CHEBI:140656"/>
        <dbReference type="ChEBI" id="CHEBI:140657"/>
        <dbReference type="ChEBI" id="CHEBI:140660"/>
        <dbReference type="EC" id="2.3.1.269"/>
    </reaction>
</comment>
<evidence type="ECO:0000256" key="1">
    <source>
        <dbReference type="ARBA" id="ARBA00004651"/>
    </source>
</evidence>
<evidence type="ECO:0000313" key="13">
    <source>
        <dbReference type="Proteomes" id="UP000075260"/>
    </source>
</evidence>
<evidence type="ECO:0000256" key="8">
    <source>
        <dbReference type="ARBA" id="ARBA00023315"/>
    </source>
</evidence>
<dbReference type="CDD" id="cd07571">
    <property type="entry name" value="ALP_N-acyl_transferase"/>
    <property type="match status" value="1"/>
</dbReference>
<feature type="domain" description="CN hydrolase" evidence="11">
    <location>
        <begin position="257"/>
        <end position="521"/>
    </location>
</feature>
<feature type="transmembrane region" description="Helical" evidence="9">
    <location>
        <begin position="126"/>
        <end position="149"/>
    </location>
</feature>
<evidence type="ECO:0000256" key="9">
    <source>
        <dbReference type="HAMAP-Rule" id="MF_01148"/>
    </source>
</evidence>
<evidence type="ECO:0000313" key="12">
    <source>
        <dbReference type="EMBL" id="KYF68405.1"/>
    </source>
</evidence>
<feature type="transmembrane region" description="Helical" evidence="9">
    <location>
        <begin position="216"/>
        <end position="237"/>
    </location>
</feature>
<evidence type="ECO:0000256" key="3">
    <source>
        <dbReference type="ARBA" id="ARBA00022475"/>
    </source>
</evidence>
<keyword evidence="6 9" id="KW-1133">Transmembrane helix</keyword>
<dbReference type="Gene3D" id="3.60.110.10">
    <property type="entry name" value="Carbon-nitrogen hydrolase"/>
    <property type="match status" value="1"/>
</dbReference>
<name>A0A150QK72_SORCE</name>
<keyword evidence="12" id="KW-0449">Lipoprotein</keyword>
<dbReference type="OrthoDB" id="9804277at2"/>
<reference evidence="12 13" key="1">
    <citation type="submission" date="2014-02" db="EMBL/GenBank/DDBJ databases">
        <title>The small core and large imbalanced accessory genome model reveals a collaborative survival strategy of Sorangium cellulosum strains in nature.</title>
        <authorList>
            <person name="Han K."/>
            <person name="Peng R."/>
            <person name="Blom J."/>
            <person name="Li Y.-Z."/>
        </authorList>
    </citation>
    <scope>NUCLEOTIDE SEQUENCE [LARGE SCALE GENOMIC DNA]</scope>
    <source>
        <strain evidence="12 13">So0008-312</strain>
    </source>
</reference>
<protein>
    <recommendedName>
        <fullName evidence="9">Apolipoprotein N-acyltransferase</fullName>
        <shortName evidence="9">ALP N-acyltransferase</shortName>
        <ecNumber evidence="9">2.3.1.269</ecNumber>
    </recommendedName>
</protein>
<dbReference type="InterPro" id="IPR004563">
    <property type="entry name" value="Apolipo_AcylTrfase"/>
</dbReference>
<dbReference type="Pfam" id="PF00795">
    <property type="entry name" value="CN_hydrolase"/>
    <property type="match status" value="1"/>
</dbReference>
<dbReference type="GO" id="GO:0042158">
    <property type="term" value="P:lipoprotein biosynthetic process"/>
    <property type="evidence" value="ECO:0007669"/>
    <property type="project" value="UniProtKB-UniRule"/>
</dbReference>
<feature type="region of interest" description="Disordered" evidence="10">
    <location>
        <begin position="549"/>
        <end position="590"/>
    </location>
</feature>
<dbReference type="InterPro" id="IPR045378">
    <property type="entry name" value="LNT_N"/>
</dbReference>
<proteinExistence type="inferred from homology"/>
<dbReference type="PANTHER" id="PTHR38686">
    <property type="entry name" value="APOLIPOPROTEIN N-ACYLTRANSFERASE"/>
    <property type="match status" value="1"/>
</dbReference>
<comment type="pathway">
    <text evidence="9">Protein modification; lipoprotein biosynthesis (N-acyl transfer).</text>
</comment>
<evidence type="ECO:0000256" key="5">
    <source>
        <dbReference type="ARBA" id="ARBA00022692"/>
    </source>
</evidence>
<evidence type="ECO:0000256" key="7">
    <source>
        <dbReference type="ARBA" id="ARBA00023136"/>
    </source>
</evidence>
<feature type="transmembrane region" description="Helical" evidence="9">
    <location>
        <begin position="35"/>
        <end position="51"/>
    </location>
</feature>
<dbReference type="Pfam" id="PF20154">
    <property type="entry name" value="LNT_N"/>
    <property type="match status" value="1"/>
</dbReference>
<keyword evidence="5 9" id="KW-0812">Transmembrane</keyword>
<dbReference type="InterPro" id="IPR036526">
    <property type="entry name" value="C-N_Hydrolase_sf"/>
</dbReference>
<accession>A0A150QK72</accession>
<dbReference type="EC" id="2.3.1.269" evidence="9"/>
<evidence type="ECO:0000256" key="4">
    <source>
        <dbReference type="ARBA" id="ARBA00022679"/>
    </source>
</evidence>
<evidence type="ECO:0000256" key="10">
    <source>
        <dbReference type="SAM" id="MobiDB-lite"/>
    </source>
</evidence>
<comment type="subcellular location">
    <subcellularLocation>
        <location evidence="1 9">Cell membrane</location>
        <topology evidence="1 9">Multi-pass membrane protein</topology>
    </subcellularLocation>
</comment>
<sequence>MPKAPTPRAPRGRAPLLLSVVGGATFALTAPPTDLYPAVIAGLALLAAAVHDAPTFWRAFGRGAAWGTAAGIVGLRFVPEVIQRFTPLGSAASYLALVLLAAAQSLVWAVCGGITSVLLRRLRAPLELAFAIGVFVAVALPTVFGWTPAGLMSPWPALVQLADLIGERGVSVLFAVGAALLTRAGLAAFGKAPGGRPLAGVSAQGPRSARPRLSRAVVYPALAGAGLFGLLAVHGALRMAAVDRASVGLPTTRVALVNQAVGPHERWQPKNHPRILRTLHELTREAQAAGAELTLWPEAAYPYPLPHSAQQAPRGGRAILGPGVRGPVLAGLITQAAPVKAADGVVERNSYNSATLVLPDGSMQPTQDKLQLLWFGETVPGGAYLPWLRRIFQKSGGLIPGAEPRALTLPREPGPSLRIGVLNCYEDTLTGVGRRITATLTPNLLVNITNDAWFTGSAEPELHARLAVMRAIELRRDLVRAVNLGVTSWIDASGVVRSRSEGAAPEITFASPTIRDAPLTPYTRLGDAPLASLLVLAAVACALRARRSPAKASPDARDITSAARPTEGAPELASPDAATQAAADAPLSRP</sequence>
<dbReference type="AlphaFoldDB" id="A0A150QK72"/>
<dbReference type="NCBIfam" id="TIGR00546">
    <property type="entry name" value="lnt"/>
    <property type="match status" value="1"/>
</dbReference>
<dbReference type="GO" id="GO:0016410">
    <property type="term" value="F:N-acyltransferase activity"/>
    <property type="evidence" value="ECO:0007669"/>
    <property type="project" value="UniProtKB-UniRule"/>
</dbReference>
<dbReference type="UniPathway" id="UPA00666"/>
<keyword evidence="4 9" id="KW-0808">Transferase</keyword>
<dbReference type="Proteomes" id="UP000075260">
    <property type="component" value="Unassembled WGS sequence"/>
</dbReference>
<comment type="caution">
    <text evidence="12">The sequence shown here is derived from an EMBL/GenBank/DDBJ whole genome shotgun (WGS) entry which is preliminary data.</text>
</comment>
<dbReference type="EMBL" id="JEMA01000572">
    <property type="protein sequence ID" value="KYF68405.1"/>
    <property type="molecule type" value="Genomic_DNA"/>
</dbReference>
<evidence type="ECO:0000256" key="2">
    <source>
        <dbReference type="ARBA" id="ARBA00010065"/>
    </source>
</evidence>
<dbReference type="InterPro" id="IPR003010">
    <property type="entry name" value="C-N_Hydrolase"/>
</dbReference>
<organism evidence="12 13">
    <name type="scientific">Sorangium cellulosum</name>
    <name type="common">Polyangium cellulosum</name>
    <dbReference type="NCBI Taxonomy" id="56"/>
    <lineage>
        <taxon>Bacteria</taxon>
        <taxon>Pseudomonadati</taxon>
        <taxon>Myxococcota</taxon>
        <taxon>Polyangia</taxon>
        <taxon>Polyangiales</taxon>
        <taxon>Polyangiaceae</taxon>
        <taxon>Sorangium</taxon>
    </lineage>
</organism>
<gene>
    <name evidence="9" type="primary">lnt</name>
    <name evidence="12" type="ORF">BE15_26785</name>
</gene>
<dbReference type="GO" id="GO:0005886">
    <property type="term" value="C:plasma membrane"/>
    <property type="evidence" value="ECO:0007669"/>
    <property type="project" value="UniProtKB-SubCell"/>
</dbReference>
<keyword evidence="3 9" id="KW-1003">Cell membrane</keyword>
<evidence type="ECO:0000256" key="6">
    <source>
        <dbReference type="ARBA" id="ARBA00022989"/>
    </source>
</evidence>
<dbReference type="PROSITE" id="PS50263">
    <property type="entry name" value="CN_HYDROLASE"/>
    <property type="match status" value="1"/>
</dbReference>
<feature type="transmembrane region" description="Helical" evidence="9">
    <location>
        <begin position="169"/>
        <end position="189"/>
    </location>
</feature>
<feature type="transmembrane region" description="Helical" evidence="9">
    <location>
        <begin position="94"/>
        <end position="119"/>
    </location>
</feature>
<evidence type="ECO:0000259" key="11">
    <source>
        <dbReference type="PROSITE" id="PS50263"/>
    </source>
</evidence>
<keyword evidence="7 9" id="KW-0472">Membrane</keyword>
<dbReference type="SUPFAM" id="SSF56317">
    <property type="entry name" value="Carbon-nitrogen hydrolase"/>
    <property type="match status" value="1"/>
</dbReference>
<feature type="transmembrane region" description="Helical" evidence="9">
    <location>
        <begin position="12"/>
        <end position="29"/>
    </location>
</feature>
<feature type="compositionally biased region" description="Low complexity" evidence="10">
    <location>
        <begin position="572"/>
        <end position="590"/>
    </location>
</feature>
<dbReference type="RefSeq" id="WP_061609127.1">
    <property type="nucleotide sequence ID" value="NZ_JEMA01000572.1"/>
</dbReference>
<comment type="similarity">
    <text evidence="2 9">Belongs to the CN hydrolase family. Apolipoprotein N-acyltransferase subfamily.</text>
</comment>
<comment type="function">
    <text evidence="9">Catalyzes the phospholipid dependent N-acylation of the N-terminal cysteine of apolipoprotein, the last step in lipoprotein maturation.</text>
</comment>
<keyword evidence="8 9" id="KW-0012">Acyltransferase</keyword>
<dbReference type="PANTHER" id="PTHR38686:SF1">
    <property type="entry name" value="APOLIPOPROTEIN N-ACYLTRANSFERASE"/>
    <property type="match status" value="1"/>
</dbReference>
<dbReference type="HAMAP" id="MF_01148">
    <property type="entry name" value="Lnt"/>
    <property type="match status" value="1"/>
</dbReference>
<feature type="transmembrane region" description="Helical" evidence="9">
    <location>
        <begin position="63"/>
        <end position="82"/>
    </location>
</feature>